<dbReference type="InterPro" id="IPR020012">
    <property type="entry name" value="LysM_FimV"/>
</dbReference>
<sequence>MKAFQVCFALASFAMGALSSSVNADVSHIGIETMDFEAGELPKLNVNVVSDHNDLTLLSFYIRQKYKNTVVLEKLLVDDHKQNTFILRGQEKIIDPNSTLIVSEFREGKWQQYSPVTLFNKKFTVQNDGTQASMPVAIKTLKSSPAYKQRYQATAKEAANQPSYSSSQSYFDDKASNHPKNQTYPQANYACAINKSSEDTLWTVASNHAKKWGTNVFGAMLAIYEANPQAFVKNNIQKLKSDSQLNCPTEDVLAQYQDANQDKAKFDAVVAGETLTSITYAEHDGLVQTDDDMTMSVESSELESQVADIEYVEELIEDSQQQTAAVTALTEQQVMNEVDNPINSSSEVDTAVNDNAELAIHIPDEAEVPDVAADDIESIAYSSEACEINKLPDDSLWRIAMRKHEQWQTNVFGAMLAIYDANPNAFANGQIIKLRADSNLVCPSKDILQQYDSLQADKQKFDDLVNRSQQG</sequence>
<protein>
    <recommendedName>
        <fullName evidence="5">LysM domain-containing protein</fullName>
    </recommendedName>
</protein>
<dbReference type="AlphaFoldDB" id="A0A6G9QFP4"/>
<feature type="chain" id="PRO_5026098635" description="LysM domain-containing protein" evidence="2">
    <location>
        <begin position="25"/>
        <end position="471"/>
    </location>
</feature>
<proteinExistence type="predicted"/>
<keyword evidence="4" id="KW-1185">Reference proteome</keyword>
<name>A0A6G9QFP4_9GAMM</name>
<evidence type="ECO:0008006" key="5">
    <source>
        <dbReference type="Google" id="ProtNLM"/>
    </source>
</evidence>
<dbReference type="NCBIfam" id="TIGR03505">
    <property type="entry name" value="FimV_core"/>
    <property type="match status" value="1"/>
</dbReference>
<evidence type="ECO:0000256" key="1">
    <source>
        <dbReference type="SAM" id="MobiDB-lite"/>
    </source>
</evidence>
<reference evidence="3 4" key="1">
    <citation type="submission" date="2020-03" db="EMBL/GenBank/DDBJ databases">
        <title>Complete genome sequence of Shewanella sp.</title>
        <authorList>
            <person name="Kim Y.-S."/>
            <person name="Kim S.-J."/>
            <person name="Jung H.-K."/>
            <person name="Kim K.-H."/>
        </authorList>
    </citation>
    <scope>NUCLEOTIDE SEQUENCE [LARGE SCALE GENOMIC DNA]</scope>
    <source>
        <strain evidence="3 4">PN3F2</strain>
    </source>
</reference>
<dbReference type="Proteomes" id="UP000502608">
    <property type="component" value="Chromosome"/>
</dbReference>
<accession>A0A6G9QFP4</accession>
<gene>
    <name evidence="3" type="ORF">HBH39_01640</name>
</gene>
<feature type="signal peptide" evidence="2">
    <location>
        <begin position="1"/>
        <end position="24"/>
    </location>
</feature>
<evidence type="ECO:0000313" key="4">
    <source>
        <dbReference type="Proteomes" id="UP000502608"/>
    </source>
</evidence>
<dbReference type="RefSeq" id="WP_167675006.1">
    <property type="nucleotide sequence ID" value="NZ_CP050313.1"/>
</dbReference>
<evidence type="ECO:0000313" key="3">
    <source>
        <dbReference type="EMBL" id="QIR13354.1"/>
    </source>
</evidence>
<organism evidence="3 4">
    <name type="scientific">Shewanella aestuarii</name>
    <dbReference type="NCBI Taxonomy" id="1028752"/>
    <lineage>
        <taxon>Bacteria</taxon>
        <taxon>Pseudomonadati</taxon>
        <taxon>Pseudomonadota</taxon>
        <taxon>Gammaproteobacteria</taxon>
        <taxon>Alteromonadales</taxon>
        <taxon>Shewanellaceae</taxon>
        <taxon>Shewanella</taxon>
    </lineage>
</organism>
<feature type="compositionally biased region" description="Polar residues" evidence="1">
    <location>
        <begin position="160"/>
        <end position="170"/>
    </location>
</feature>
<dbReference type="EMBL" id="CP050313">
    <property type="protein sequence ID" value="QIR13354.1"/>
    <property type="molecule type" value="Genomic_DNA"/>
</dbReference>
<feature type="region of interest" description="Disordered" evidence="1">
    <location>
        <begin position="153"/>
        <end position="179"/>
    </location>
</feature>
<keyword evidence="2" id="KW-0732">Signal</keyword>
<dbReference type="KEGG" id="saes:HBH39_01640"/>
<evidence type="ECO:0000256" key="2">
    <source>
        <dbReference type="SAM" id="SignalP"/>
    </source>
</evidence>